<protein>
    <submittedName>
        <fullName evidence="1">Uncharacterized protein</fullName>
    </submittedName>
</protein>
<accession>A0ACB9S583</accession>
<keyword evidence="2" id="KW-1185">Reference proteome</keyword>
<proteinExistence type="predicted"/>
<sequence length="406" mass="44108">MRGDRSCSHDKLTDSSPFGEREDDLDDGEGVDPKSCGSKDDNRRSSSSSTVEESEKKSGNSGSVRKYVRSKTPRLRWTPDLHLCFIHAIERLGGHDRATPKLVLQMMNVRGLSIAHVKSHLQMYRSKKIDDPSQAIKEQGGLFAEPSDNNVHNLSRLSVIQSLNQRPSLRYGDASWRAHDHGAYGHNYLGYGSSSLQNFHRIGNGFVASTTGESIVGGGNILSTRQIFDSKLGPPSFTQDGARLTHGPFGNQSLLHNHLRAMSARLMGSGSGKSSHLPENNRSGDAADLLLNVNSSNEGLRPPRGDFSPSLGGKGLDLDEEEKIDLDLSLPLRSGKKREHDGGGGAEEEEERGDVENGLSLSLSPWTFSKIRKLKEGDNAAAGSRNDTGEASTLDLTLRMGHQSTT</sequence>
<dbReference type="Proteomes" id="UP001057402">
    <property type="component" value="Chromosome 2"/>
</dbReference>
<organism evidence="1 2">
    <name type="scientific">Melastoma candidum</name>
    <dbReference type="NCBI Taxonomy" id="119954"/>
    <lineage>
        <taxon>Eukaryota</taxon>
        <taxon>Viridiplantae</taxon>
        <taxon>Streptophyta</taxon>
        <taxon>Embryophyta</taxon>
        <taxon>Tracheophyta</taxon>
        <taxon>Spermatophyta</taxon>
        <taxon>Magnoliopsida</taxon>
        <taxon>eudicotyledons</taxon>
        <taxon>Gunneridae</taxon>
        <taxon>Pentapetalae</taxon>
        <taxon>rosids</taxon>
        <taxon>malvids</taxon>
        <taxon>Myrtales</taxon>
        <taxon>Melastomataceae</taxon>
        <taxon>Melastomatoideae</taxon>
        <taxon>Melastomateae</taxon>
        <taxon>Melastoma</taxon>
    </lineage>
</organism>
<comment type="caution">
    <text evidence="1">The sequence shown here is derived from an EMBL/GenBank/DDBJ whole genome shotgun (WGS) entry which is preliminary data.</text>
</comment>
<gene>
    <name evidence="1" type="ORF">MLD38_003642</name>
</gene>
<evidence type="ECO:0000313" key="2">
    <source>
        <dbReference type="Proteomes" id="UP001057402"/>
    </source>
</evidence>
<name>A0ACB9S583_9MYRT</name>
<reference evidence="2" key="1">
    <citation type="journal article" date="2023" name="Front. Plant Sci.">
        <title>Chromosomal-level genome assembly of Melastoma candidum provides insights into trichome evolution.</title>
        <authorList>
            <person name="Zhong Y."/>
            <person name="Wu W."/>
            <person name="Sun C."/>
            <person name="Zou P."/>
            <person name="Liu Y."/>
            <person name="Dai S."/>
            <person name="Zhou R."/>
        </authorList>
    </citation>
    <scope>NUCLEOTIDE SEQUENCE [LARGE SCALE GENOMIC DNA]</scope>
</reference>
<evidence type="ECO:0000313" key="1">
    <source>
        <dbReference type="EMBL" id="KAI4385646.1"/>
    </source>
</evidence>
<dbReference type="EMBL" id="CM042881">
    <property type="protein sequence ID" value="KAI4385646.1"/>
    <property type="molecule type" value="Genomic_DNA"/>
</dbReference>